<protein>
    <submittedName>
        <fullName evidence="6">DoxX-like protein</fullName>
    </submittedName>
</protein>
<accession>A0A366FMC0</accession>
<proteinExistence type="predicted"/>
<reference evidence="6 7" key="1">
    <citation type="submission" date="2018-06" db="EMBL/GenBank/DDBJ databases">
        <title>Genomic Encyclopedia of Type Strains, Phase IV (KMG-IV): sequencing the most valuable type-strain genomes for metagenomic binning, comparative biology and taxonomic classification.</title>
        <authorList>
            <person name="Goeker M."/>
        </authorList>
    </citation>
    <scope>NUCLEOTIDE SEQUENCE [LARGE SCALE GENOMIC DNA]</scope>
    <source>
        <strain evidence="6 7">DSM 24875</strain>
    </source>
</reference>
<dbReference type="Pfam" id="PF13564">
    <property type="entry name" value="DoxX_2"/>
    <property type="match status" value="1"/>
</dbReference>
<dbReference type="OrthoDB" id="7595779at2"/>
<keyword evidence="7" id="KW-1185">Reference proteome</keyword>
<name>A0A366FMC0_9HYPH</name>
<dbReference type="GO" id="GO:0016020">
    <property type="term" value="C:membrane"/>
    <property type="evidence" value="ECO:0007669"/>
    <property type="project" value="UniProtKB-SubCell"/>
</dbReference>
<keyword evidence="2 5" id="KW-0812">Transmembrane</keyword>
<dbReference type="InterPro" id="IPR032808">
    <property type="entry name" value="DoxX"/>
</dbReference>
<evidence type="ECO:0000256" key="2">
    <source>
        <dbReference type="ARBA" id="ARBA00022692"/>
    </source>
</evidence>
<evidence type="ECO:0000256" key="4">
    <source>
        <dbReference type="ARBA" id="ARBA00023136"/>
    </source>
</evidence>
<dbReference type="AlphaFoldDB" id="A0A366FMC0"/>
<evidence type="ECO:0000256" key="5">
    <source>
        <dbReference type="SAM" id="Phobius"/>
    </source>
</evidence>
<comment type="subcellular location">
    <subcellularLocation>
        <location evidence="1">Membrane</location>
        <topology evidence="1">Multi-pass membrane protein</topology>
    </subcellularLocation>
</comment>
<sequence>MPVINLIAVGLPIALGVVMIGTGAVNFAGPSLARENFALWGYPAGFHRVAGSLGVVVGLLAMIPATARVGAIGSPIFMLAAVATLIRSRDWGRLPVAAVLTAACIAAIAIHG</sequence>
<evidence type="ECO:0000313" key="7">
    <source>
        <dbReference type="Proteomes" id="UP000253529"/>
    </source>
</evidence>
<keyword evidence="3 5" id="KW-1133">Transmembrane helix</keyword>
<dbReference type="Proteomes" id="UP000253529">
    <property type="component" value="Unassembled WGS sequence"/>
</dbReference>
<comment type="caution">
    <text evidence="6">The sequence shown here is derived from an EMBL/GenBank/DDBJ whole genome shotgun (WGS) entry which is preliminary data.</text>
</comment>
<feature type="transmembrane region" description="Helical" evidence="5">
    <location>
        <begin position="94"/>
        <end position="111"/>
    </location>
</feature>
<keyword evidence="4 5" id="KW-0472">Membrane</keyword>
<evidence type="ECO:0000313" key="6">
    <source>
        <dbReference type="EMBL" id="RBP15792.1"/>
    </source>
</evidence>
<feature type="transmembrane region" description="Helical" evidence="5">
    <location>
        <begin position="39"/>
        <end position="63"/>
    </location>
</feature>
<organism evidence="6 7">
    <name type="scientific">Roseiarcus fermentans</name>
    <dbReference type="NCBI Taxonomy" id="1473586"/>
    <lineage>
        <taxon>Bacteria</taxon>
        <taxon>Pseudomonadati</taxon>
        <taxon>Pseudomonadota</taxon>
        <taxon>Alphaproteobacteria</taxon>
        <taxon>Hyphomicrobiales</taxon>
        <taxon>Roseiarcaceae</taxon>
        <taxon>Roseiarcus</taxon>
    </lineage>
</organism>
<dbReference type="EMBL" id="QNRK01000007">
    <property type="protein sequence ID" value="RBP15792.1"/>
    <property type="molecule type" value="Genomic_DNA"/>
</dbReference>
<gene>
    <name evidence="6" type="ORF">DFR50_10762</name>
</gene>
<feature type="transmembrane region" description="Helical" evidence="5">
    <location>
        <begin position="6"/>
        <end position="27"/>
    </location>
</feature>
<evidence type="ECO:0000256" key="3">
    <source>
        <dbReference type="ARBA" id="ARBA00022989"/>
    </source>
</evidence>
<evidence type="ECO:0000256" key="1">
    <source>
        <dbReference type="ARBA" id="ARBA00004141"/>
    </source>
</evidence>
<dbReference type="RefSeq" id="WP_113888620.1">
    <property type="nucleotide sequence ID" value="NZ_QNRK01000007.1"/>
</dbReference>